<dbReference type="PANTHER" id="PTHR15415:SF7">
    <property type="entry name" value="MICOS COMPLEX SUBUNIT MIC60"/>
    <property type="match status" value="1"/>
</dbReference>
<dbReference type="Pfam" id="PF09731">
    <property type="entry name" value="Mitofilin"/>
    <property type="match status" value="1"/>
</dbReference>
<reference evidence="10" key="1">
    <citation type="submission" date="2023-03" db="EMBL/GenBank/DDBJ databases">
        <authorList>
            <person name="Steffen K."/>
            <person name="Cardenas P."/>
        </authorList>
    </citation>
    <scope>NUCLEOTIDE SEQUENCE</scope>
</reference>
<feature type="region of interest" description="Disordered" evidence="9">
    <location>
        <begin position="102"/>
        <end position="245"/>
    </location>
</feature>
<dbReference type="GO" id="GO:0061617">
    <property type="term" value="C:MICOS complex"/>
    <property type="evidence" value="ECO:0007669"/>
    <property type="project" value="TreeGrafter"/>
</dbReference>
<keyword evidence="11" id="KW-1185">Reference proteome</keyword>
<evidence type="ECO:0000256" key="7">
    <source>
        <dbReference type="RuleBase" id="RU363000"/>
    </source>
</evidence>
<keyword evidence="6" id="KW-0472">Membrane</keyword>
<sequence>MSTSRLLCFCRVAAASRRTLRNHRPRGVLSLARYQSTKQSTGGRKGFRLGRVAVYTLTTSGLVAGGALAYANYDPVFKNQVDEFVPGFSRWADTTADLLVERTGYPRPVPSSSRREESRWTSGGSGGGQNRPWDTGKRAEGRKTDTNTANQSSEPNPDHTHPDLTKKETSQRSVREDEKDVDVEKLGGGEVEVKGEEVGGVEEVVSSSQGERGAKEKMEVKGEDDKVGKEGEGEEVGEEEKEEVEKEGKVEVEKVLEEVRGEVEKVEKEVREERVREAQEVQMADQHLNWLRDSAQAEGKLDQTLEEFLSQTARVEEAQNSLLKTTQEHSRLVRDVTNSSVDEGLDSVYETADAVQRAEEAVQASREALKTAVEWHKNVALSLSQLMDQAVDLGLKSKVAEVEERVRECAGRLAEGSTAVQQAEVERELLQDYHRQAQKDREQLQRELGGEVPEGDSRQEAVLVMLGRRVEVLKEKLKGLEKEHQQRLTAALDQQKKSLDQLAERRLEWSLRDKEREMQQELSYQADKIHREYQSELREQLKRQTDSHKRLLTEALDTQAEQLAEKWLGELEVKLTEQENHYQKQLTLALSRLRGIEYVVNTIAAAGNETKRQQGMKAACDSLHTALKSASASADPDEHFSFQQEVTALRDAARNDPFVLVVLDSLPSAAVSPAPSGGAGIQGEGGLRERFVKVKRVCRRVALVPEGGRGMGSYALSYLQSMLTVSWRFVGRVVRLGEEEQDLEKLDTFEILERADACMRRGDMDLAVRYVNLLRGVPRRVARDWLCDARNYLETLQAVHLVSEYMAALNITSSSSSSSAASAGQN</sequence>
<evidence type="ECO:0000256" key="3">
    <source>
        <dbReference type="ARBA" id="ARBA00022792"/>
    </source>
</evidence>
<gene>
    <name evidence="10" type="ORF">GBAR_LOCUS20494</name>
</gene>
<evidence type="ECO:0000313" key="11">
    <source>
        <dbReference type="Proteomes" id="UP001174909"/>
    </source>
</evidence>
<dbReference type="Proteomes" id="UP001174909">
    <property type="component" value="Unassembled WGS sequence"/>
</dbReference>
<comment type="subcellular location">
    <subcellularLocation>
        <location evidence="7">Mitochondrion inner membrane</location>
        <topology evidence="7">Single-pass membrane protein</topology>
    </subcellularLocation>
</comment>
<comment type="subunit">
    <text evidence="7">Component of the mitochondrial contact site and cristae organizing system (MICOS) complex.</text>
</comment>
<evidence type="ECO:0000256" key="5">
    <source>
        <dbReference type="ARBA" id="ARBA00023128"/>
    </source>
</evidence>
<comment type="caution">
    <text evidence="10">The sequence shown here is derived from an EMBL/GenBank/DDBJ whole genome shotgun (WGS) entry which is preliminary data.</text>
</comment>
<accession>A0AA35WXL2</accession>
<evidence type="ECO:0000256" key="6">
    <source>
        <dbReference type="ARBA" id="ARBA00023136"/>
    </source>
</evidence>
<feature type="compositionally biased region" description="Low complexity" evidence="9">
    <location>
        <begin position="201"/>
        <end position="211"/>
    </location>
</feature>
<name>A0AA35WXL2_GEOBA</name>
<dbReference type="PANTHER" id="PTHR15415">
    <property type="entry name" value="MITOFILIN"/>
    <property type="match status" value="1"/>
</dbReference>
<feature type="compositionally biased region" description="Basic and acidic residues" evidence="9">
    <location>
        <begin position="134"/>
        <end position="145"/>
    </location>
</feature>
<organism evidence="10 11">
    <name type="scientific">Geodia barretti</name>
    <name type="common">Barrett's horny sponge</name>
    <dbReference type="NCBI Taxonomy" id="519541"/>
    <lineage>
        <taxon>Eukaryota</taxon>
        <taxon>Metazoa</taxon>
        <taxon>Porifera</taxon>
        <taxon>Demospongiae</taxon>
        <taxon>Heteroscleromorpha</taxon>
        <taxon>Tetractinellida</taxon>
        <taxon>Astrophorina</taxon>
        <taxon>Geodiidae</taxon>
        <taxon>Geodia</taxon>
    </lineage>
</organism>
<feature type="compositionally biased region" description="Polar residues" evidence="9">
    <location>
        <begin position="146"/>
        <end position="155"/>
    </location>
</feature>
<keyword evidence="2 7" id="KW-0812">Transmembrane</keyword>
<keyword evidence="3 7" id="KW-0999">Mitochondrion inner membrane</keyword>
<protein>
    <recommendedName>
        <fullName evidence="7">MICOS complex subunit MIC60</fullName>
    </recommendedName>
    <alternativeName>
        <fullName evidence="7">Mitofilin</fullName>
    </alternativeName>
</protein>
<dbReference type="GO" id="GO:0042407">
    <property type="term" value="P:cristae formation"/>
    <property type="evidence" value="ECO:0007669"/>
    <property type="project" value="TreeGrafter"/>
</dbReference>
<dbReference type="InterPro" id="IPR019133">
    <property type="entry name" value="MIC60"/>
</dbReference>
<keyword evidence="5 7" id="KW-0496">Mitochondrion</keyword>
<evidence type="ECO:0000313" key="10">
    <source>
        <dbReference type="EMBL" id="CAI8036594.1"/>
    </source>
</evidence>
<keyword evidence="8" id="KW-0175">Coiled coil</keyword>
<dbReference type="EMBL" id="CASHTH010002882">
    <property type="protein sequence ID" value="CAI8036594.1"/>
    <property type="molecule type" value="Genomic_DNA"/>
</dbReference>
<proteinExistence type="inferred from homology"/>
<dbReference type="AlphaFoldDB" id="A0AA35WXL2"/>
<evidence type="ECO:0000256" key="2">
    <source>
        <dbReference type="ARBA" id="ARBA00022692"/>
    </source>
</evidence>
<feature type="compositionally biased region" description="Basic and acidic residues" evidence="9">
    <location>
        <begin position="212"/>
        <end position="231"/>
    </location>
</feature>
<comment type="similarity">
    <text evidence="1 7">Belongs to the MICOS complex subunit Mic60 family.</text>
</comment>
<feature type="coiled-coil region" evidence="8">
    <location>
        <begin position="249"/>
        <end position="276"/>
    </location>
</feature>
<feature type="coiled-coil region" evidence="8">
    <location>
        <begin position="420"/>
        <end position="505"/>
    </location>
</feature>
<evidence type="ECO:0000256" key="1">
    <source>
        <dbReference type="ARBA" id="ARBA00010877"/>
    </source>
</evidence>
<evidence type="ECO:0000256" key="8">
    <source>
        <dbReference type="SAM" id="Coils"/>
    </source>
</evidence>
<evidence type="ECO:0000256" key="9">
    <source>
        <dbReference type="SAM" id="MobiDB-lite"/>
    </source>
</evidence>
<evidence type="ECO:0000256" key="4">
    <source>
        <dbReference type="ARBA" id="ARBA00022989"/>
    </source>
</evidence>
<feature type="compositionally biased region" description="Acidic residues" evidence="9">
    <location>
        <begin position="232"/>
        <end position="242"/>
    </location>
</feature>
<keyword evidence="4" id="KW-1133">Transmembrane helix</keyword>
<feature type="compositionally biased region" description="Basic and acidic residues" evidence="9">
    <location>
        <begin position="156"/>
        <end position="197"/>
    </location>
</feature>
<comment type="function">
    <text evidence="7">Component of the MICOS complex, a large protein complex of the mitochondrial inner membrane that plays crucial roles in the maintenance of crista junctions, inner membrane architecture, and formation of contact sites to the outer membrane.</text>
</comment>